<evidence type="ECO:0000313" key="1">
    <source>
        <dbReference type="EMBL" id="GJT79708.1"/>
    </source>
</evidence>
<reference evidence="1" key="2">
    <citation type="submission" date="2022-01" db="EMBL/GenBank/DDBJ databases">
        <authorList>
            <person name="Yamashiro T."/>
            <person name="Shiraishi A."/>
            <person name="Satake H."/>
            <person name="Nakayama K."/>
        </authorList>
    </citation>
    <scope>NUCLEOTIDE SEQUENCE</scope>
</reference>
<dbReference type="EMBL" id="BQNB010018924">
    <property type="protein sequence ID" value="GJT79708.1"/>
    <property type="molecule type" value="Genomic_DNA"/>
</dbReference>
<sequence>MPNFPSVNFGFPKYSSLVSDDNKGILVESAKIESLKIGHLLRPPTGIHQFLGLAGYYLVRFSEGFQRSPNHDQAHSKGSQVWWGDKQKQLRCLREGFGRVCMQREKVISYASRQLKIHEKNLILMICELGGSSVRSENLEPLSVGTTTEPENIKNEDVSGMLIENANIRRQLERKSWNPFGWKKPCASMAGVVTCYGDLRTVIMLESHKSSFLSITGSEKNVSRR</sequence>
<gene>
    <name evidence="1" type="ORF">Tco_1054050</name>
</gene>
<dbReference type="Proteomes" id="UP001151760">
    <property type="component" value="Unassembled WGS sequence"/>
</dbReference>
<protein>
    <submittedName>
        <fullName evidence="1">Uncharacterized protein</fullName>
    </submittedName>
</protein>
<reference evidence="1" key="1">
    <citation type="journal article" date="2022" name="Int. J. Mol. Sci.">
        <title>Draft Genome of Tanacetum Coccineum: Genomic Comparison of Closely Related Tanacetum-Family Plants.</title>
        <authorList>
            <person name="Yamashiro T."/>
            <person name="Shiraishi A."/>
            <person name="Nakayama K."/>
            <person name="Satake H."/>
        </authorList>
    </citation>
    <scope>NUCLEOTIDE SEQUENCE</scope>
</reference>
<comment type="caution">
    <text evidence="1">The sequence shown here is derived from an EMBL/GenBank/DDBJ whole genome shotgun (WGS) entry which is preliminary data.</text>
</comment>
<accession>A0ABQ5GVN4</accession>
<organism evidence="1 2">
    <name type="scientific">Tanacetum coccineum</name>
    <dbReference type="NCBI Taxonomy" id="301880"/>
    <lineage>
        <taxon>Eukaryota</taxon>
        <taxon>Viridiplantae</taxon>
        <taxon>Streptophyta</taxon>
        <taxon>Embryophyta</taxon>
        <taxon>Tracheophyta</taxon>
        <taxon>Spermatophyta</taxon>
        <taxon>Magnoliopsida</taxon>
        <taxon>eudicotyledons</taxon>
        <taxon>Gunneridae</taxon>
        <taxon>Pentapetalae</taxon>
        <taxon>asterids</taxon>
        <taxon>campanulids</taxon>
        <taxon>Asterales</taxon>
        <taxon>Asteraceae</taxon>
        <taxon>Asteroideae</taxon>
        <taxon>Anthemideae</taxon>
        <taxon>Anthemidinae</taxon>
        <taxon>Tanacetum</taxon>
    </lineage>
</organism>
<name>A0ABQ5GVN4_9ASTR</name>
<keyword evidence="2" id="KW-1185">Reference proteome</keyword>
<proteinExistence type="predicted"/>
<evidence type="ECO:0000313" key="2">
    <source>
        <dbReference type="Proteomes" id="UP001151760"/>
    </source>
</evidence>